<evidence type="ECO:0000313" key="1">
    <source>
        <dbReference type="EMBL" id="AFL98362.1"/>
    </source>
</evidence>
<dbReference type="AlphaFoldDB" id="I4A328"/>
<sequence>MFLVTQRKTWIDYYVKARGATSVKFATERGRTLKYRILEGNEIKSSGEITDSNYMIEFPDNENEKILQVFDARKISVGHTNPKEVVTSVINSEIINSIDFSKSRLKMLSIDKLILPDFIVQEGAVFTQIGLKDYSNWKTLRPLHVRYVDEFLDYAYNNVNINQVGIEGAHYTEIGEKLIGKLRERGCGVNDYGSAKREMPPNYSELKSFYRKNNIGKDFGKIVHEVGEKIYV</sequence>
<protein>
    <submittedName>
        <fullName evidence="1">Uncharacterized protein</fullName>
    </submittedName>
</protein>
<proteinExistence type="predicted"/>
<dbReference type="KEGG" id="orh:Ornrh_2231"/>
<dbReference type="PATRIC" id="fig|867902.3.peg.2184"/>
<accession>I4A328</accession>
<dbReference type="EMBL" id="CP003283">
    <property type="protein sequence ID" value="AFL98362.1"/>
    <property type="molecule type" value="Genomic_DNA"/>
</dbReference>
<dbReference type="Proteomes" id="UP000006051">
    <property type="component" value="Chromosome"/>
</dbReference>
<keyword evidence="2" id="KW-1185">Reference proteome</keyword>
<organism evidence="1 2">
    <name type="scientific">Ornithobacterium rhinotracheale (strain ATCC 51463 / DSM 15997 / CCUG 23171 / CIP 104009 / LMG 9086)</name>
    <dbReference type="NCBI Taxonomy" id="867902"/>
    <lineage>
        <taxon>Bacteria</taxon>
        <taxon>Pseudomonadati</taxon>
        <taxon>Bacteroidota</taxon>
        <taxon>Flavobacteriia</taxon>
        <taxon>Flavobacteriales</taxon>
        <taxon>Weeksellaceae</taxon>
        <taxon>Ornithobacterium</taxon>
    </lineage>
</organism>
<gene>
    <name evidence="1" type="ordered locus">Ornrh_2231</name>
</gene>
<evidence type="ECO:0000313" key="2">
    <source>
        <dbReference type="Proteomes" id="UP000006051"/>
    </source>
</evidence>
<reference evidence="1 2" key="1">
    <citation type="submission" date="2012-06" db="EMBL/GenBank/DDBJ databases">
        <title>The complete genome of Ornithobacterium rhinotracheale DSM 15997.</title>
        <authorList>
            <consortium name="US DOE Joint Genome Institute (JGI-PGF)"/>
            <person name="Lucas S."/>
            <person name="Copeland A."/>
            <person name="Lapidus A."/>
            <person name="Goodwin L."/>
            <person name="Pitluck S."/>
            <person name="Peters L."/>
            <person name="Mikhailova N."/>
            <person name="Teshima H."/>
            <person name="Kyrpides N."/>
            <person name="Mavromatis K."/>
            <person name="Pagani I."/>
            <person name="Ivanova N."/>
            <person name="Ovchinnikova G."/>
            <person name="Zeytun A."/>
            <person name="Detter J.C."/>
            <person name="Han C."/>
            <person name="Land M."/>
            <person name="Hauser L."/>
            <person name="Markowitz V."/>
            <person name="Cheng J.-F."/>
            <person name="Hugenholtz P."/>
            <person name="Woyke T."/>
            <person name="Wu D."/>
            <person name="Lang E."/>
            <person name="Kopitz M."/>
            <person name="Brambilla E."/>
            <person name="Klenk H.-P."/>
            <person name="Eisen J.A."/>
        </authorList>
    </citation>
    <scope>NUCLEOTIDE SEQUENCE [LARGE SCALE GENOMIC DNA]</scope>
    <source>
        <strain evidence="2">ATCC 51463 / DSM 15997 / CCUG 23171 / LMG 9086</strain>
    </source>
</reference>
<dbReference type="HOGENOM" id="CLU_1193903_0_0_10"/>
<name>I4A328_ORNRL</name>
<dbReference type="STRING" id="867902.Ornrh_2231"/>